<dbReference type="EMBL" id="CACTIH010004208">
    <property type="protein sequence ID" value="CAA2990132.1"/>
    <property type="molecule type" value="Genomic_DNA"/>
</dbReference>
<evidence type="ECO:0000256" key="3">
    <source>
        <dbReference type="SAM" id="Phobius"/>
    </source>
</evidence>
<proteinExistence type="predicted"/>
<keyword evidence="3" id="KW-1133">Transmembrane helix</keyword>
<evidence type="ECO:0000259" key="4">
    <source>
        <dbReference type="PROSITE" id="PS51207"/>
    </source>
</evidence>
<dbReference type="InterPro" id="IPR003114">
    <property type="entry name" value="Phox_assoc"/>
</dbReference>
<evidence type="ECO:0000313" key="5">
    <source>
        <dbReference type="EMBL" id="CAA2990132.1"/>
    </source>
</evidence>
<feature type="transmembrane region" description="Helical" evidence="3">
    <location>
        <begin position="15"/>
        <end position="34"/>
    </location>
</feature>
<sequence>MKKTMESVQDLIEEAKLRTVWWALCIFAVSYLLTHTSKSMLMNAPIAILLVSGLRMLFNEVEFRWKVHDVRLQSYLSHLEKKQLSANDSRLATMPPPPKWKRDIDSPVVEAAMQDFIDKLLRDFVSDLWYSDITPDKEAPELIRAVIMDALGEVSGRVKEVNLVDLLTRDVVDLIGDHLDLFRKNQTSIGVDVMGILSSEERDERLKHHLLASKQLHPALISPESEYKFLQQLMGGLLTIVLRPREAQCPLVRCIARELVTCLVLQPLMNLVSPG</sequence>
<dbReference type="GO" id="GO:0005737">
    <property type="term" value="C:cytoplasm"/>
    <property type="evidence" value="ECO:0007669"/>
    <property type="project" value="UniProtKB-SubCell"/>
</dbReference>
<comment type="caution">
    <text evidence="5">The sequence shown here is derived from an EMBL/GenBank/DDBJ whole genome shotgun (WGS) entry which is preliminary data.</text>
</comment>
<dbReference type="InterPro" id="IPR051837">
    <property type="entry name" value="SortingNexin/PXDomain-PKLike"/>
</dbReference>
<keyword evidence="2" id="KW-0963">Cytoplasm</keyword>
<keyword evidence="3" id="KW-0812">Transmembrane</keyword>
<dbReference type="Gramene" id="OE9A050542T4">
    <property type="protein sequence ID" value="OE9A050542C4"/>
    <property type="gene ID" value="OE9A050542"/>
</dbReference>
<dbReference type="SMART" id="SM00313">
    <property type="entry name" value="PXA"/>
    <property type="match status" value="1"/>
</dbReference>
<feature type="domain" description="PXA" evidence="4">
    <location>
        <begin position="106"/>
        <end position="275"/>
    </location>
</feature>
<accession>A0A8S0SC95</accession>
<protein>
    <submittedName>
        <fullName evidence="5">Sorting nexin-14</fullName>
    </submittedName>
</protein>
<dbReference type="PROSITE" id="PS51207">
    <property type="entry name" value="PXA"/>
    <property type="match status" value="1"/>
</dbReference>
<dbReference type="AlphaFoldDB" id="A0A8S0SC95"/>
<keyword evidence="3" id="KW-0472">Membrane</keyword>
<dbReference type="PANTHER" id="PTHR22999">
    <property type="entry name" value="PX SERINE/THREONINE KINASE PXK"/>
    <property type="match status" value="1"/>
</dbReference>
<evidence type="ECO:0000256" key="1">
    <source>
        <dbReference type="ARBA" id="ARBA00004496"/>
    </source>
</evidence>
<comment type="subcellular location">
    <subcellularLocation>
        <location evidence="1">Cytoplasm</location>
    </subcellularLocation>
</comment>
<evidence type="ECO:0000256" key="2">
    <source>
        <dbReference type="ARBA" id="ARBA00022490"/>
    </source>
</evidence>
<organism evidence="5 6">
    <name type="scientific">Olea europaea subsp. europaea</name>
    <dbReference type="NCBI Taxonomy" id="158383"/>
    <lineage>
        <taxon>Eukaryota</taxon>
        <taxon>Viridiplantae</taxon>
        <taxon>Streptophyta</taxon>
        <taxon>Embryophyta</taxon>
        <taxon>Tracheophyta</taxon>
        <taxon>Spermatophyta</taxon>
        <taxon>Magnoliopsida</taxon>
        <taxon>eudicotyledons</taxon>
        <taxon>Gunneridae</taxon>
        <taxon>Pentapetalae</taxon>
        <taxon>asterids</taxon>
        <taxon>lamiids</taxon>
        <taxon>Lamiales</taxon>
        <taxon>Oleaceae</taxon>
        <taxon>Oleeae</taxon>
        <taxon>Olea</taxon>
    </lineage>
</organism>
<dbReference type="PANTHER" id="PTHR22999:SF23">
    <property type="entry name" value="SORTING NEXIN-16"/>
    <property type="match status" value="1"/>
</dbReference>
<dbReference type="Gramene" id="OE9A050542T3">
    <property type="protein sequence ID" value="OE9A050542C3"/>
    <property type="gene ID" value="OE9A050542"/>
</dbReference>
<gene>
    <name evidence="5" type="ORF">OLEA9_A050542</name>
</gene>
<dbReference type="Pfam" id="PF02194">
    <property type="entry name" value="PXA"/>
    <property type="match status" value="1"/>
</dbReference>
<reference evidence="5 6" key="1">
    <citation type="submission" date="2019-12" db="EMBL/GenBank/DDBJ databases">
        <authorList>
            <person name="Alioto T."/>
            <person name="Alioto T."/>
            <person name="Gomez Garrido J."/>
        </authorList>
    </citation>
    <scope>NUCLEOTIDE SEQUENCE [LARGE SCALE GENOMIC DNA]</scope>
</reference>
<evidence type="ECO:0000313" key="6">
    <source>
        <dbReference type="Proteomes" id="UP000594638"/>
    </source>
</evidence>
<dbReference type="Proteomes" id="UP000594638">
    <property type="component" value="Unassembled WGS sequence"/>
</dbReference>
<name>A0A8S0SC95_OLEEU</name>
<keyword evidence="6" id="KW-1185">Reference proteome</keyword>